<dbReference type="OrthoDB" id="10462390at2759"/>
<accession>A0A1J9RH50</accession>
<gene>
    <name evidence="2" type="ORF">ACJ73_01288</name>
</gene>
<dbReference type="Proteomes" id="UP000242791">
    <property type="component" value="Unassembled WGS sequence"/>
</dbReference>
<protein>
    <submittedName>
        <fullName evidence="2">Uncharacterized protein</fullName>
    </submittedName>
</protein>
<feature type="compositionally biased region" description="Polar residues" evidence="1">
    <location>
        <begin position="30"/>
        <end position="40"/>
    </location>
</feature>
<feature type="compositionally biased region" description="Basic residues" evidence="1">
    <location>
        <begin position="1"/>
        <end position="22"/>
    </location>
</feature>
<evidence type="ECO:0000313" key="2">
    <source>
        <dbReference type="EMBL" id="OJD27316.1"/>
    </source>
</evidence>
<evidence type="ECO:0000256" key="1">
    <source>
        <dbReference type="SAM" id="MobiDB-lite"/>
    </source>
</evidence>
<dbReference type="AlphaFoldDB" id="A0A1J9RH50"/>
<feature type="region of interest" description="Disordered" evidence="1">
    <location>
        <begin position="1"/>
        <end position="40"/>
    </location>
</feature>
<reference evidence="2 3" key="1">
    <citation type="submission" date="2015-08" db="EMBL/GenBank/DDBJ databases">
        <title>Emmonsia species relationships and genome sequence.</title>
        <authorList>
            <person name="Cuomo C.A."/>
            <person name="Schwartz I.S."/>
            <person name="Kenyon C."/>
            <person name="De Hoog G.S."/>
            <person name="Govender N.P."/>
            <person name="Botha A."/>
            <person name="Moreno L."/>
            <person name="De Vries M."/>
            <person name="Munoz J.F."/>
            <person name="Stielow J.B."/>
        </authorList>
    </citation>
    <scope>NUCLEOTIDE SEQUENCE [LARGE SCALE GENOMIC DNA]</scope>
    <source>
        <strain evidence="2 3">EI222</strain>
    </source>
</reference>
<feature type="compositionally biased region" description="Acidic residues" evidence="1">
    <location>
        <begin position="71"/>
        <end position="83"/>
    </location>
</feature>
<dbReference type="EMBL" id="LGTZ01000113">
    <property type="protein sequence ID" value="OJD27316.1"/>
    <property type="molecule type" value="Genomic_DNA"/>
</dbReference>
<comment type="caution">
    <text evidence="2">The sequence shown here is derived from an EMBL/GenBank/DDBJ whole genome shotgun (WGS) entry which is preliminary data.</text>
</comment>
<keyword evidence="3" id="KW-1185">Reference proteome</keyword>
<evidence type="ECO:0000313" key="3">
    <source>
        <dbReference type="Proteomes" id="UP000242791"/>
    </source>
</evidence>
<proteinExistence type="predicted"/>
<organism evidence="2 3">
    <name type="scientific">Blastomyces percursus</name>
    <dbReference type="NCBI Taxonomy" id="1658174"/>
    <lineage>
        <taxon>Eukaryota</taxon>
        <taxon>Fungi</taxon>
        <taxon>Dikarya</taxon>
        <taxon>Ascomycota</taxon>
        <taxon>Pezizomycotina</taxon>
        <taxon>Eurotiomycetes</taxon>
        <taxon>Eurotiomycetidae</taxon>
        <taxon>Onygenales</taxon>
        <taxon>Ajellomycetaceae</taxon>
        <taxon>Blastomyces</taxon>
    </lineage>
</organism>
<sequence length="83" mass="9064">MQTPMPKRHLSSTSSRGHRTKRPRDLIDNASLSQTRGDRSVTNTAIGAAARFDIGNGSRLEHSYQYTDTPDGGDDDGGGFDRK</sequence>
<name>A0A1J9RH50_9EURO</name>
<dbReference type="VEuPathDB" id="FungiDB:ACJ73_01288"/>
<feature type="region of interest" description="Disordered" evidence="1">
    <location>
        <begin position="55"/>
        <end position="83"/>
    </location>
</feature>